<dbReference type="PROSITE" id="PS00036">
    <property type="entry name" value="BZIP_BASIC"/>
    <property type="match status" value="1"/>
</dbReference>
<proteinExistence type="predicted"/>
<gene>
    <name evidence="8" type="ORF">DM01DRAFT_309450</name>
</gene>
<feature type="region of interest" description="Disordered" evidence="6">
    <location>
        <begin position="122"/>
        <end position="149"/>
    </location>
</feature>
<organism evidence="8 9">
    <name type="scientific">Hesseltinella vesiculosa</name>
    <dbReference type="NCBI Taxonomy" id="101127"/>
    <lineage>
        <taxon>Eukaryota</taxon>
        <taxon>Fungi</taxon>
        <taxon>Fungi incertae sedis</taxon>
        <taxon>Mucoromycota</taxon>
        <taxon>Mucoromycotina</taxon>
        <taxon>Mucoromycetes</taxon>
        <taxon>Mucorales</taxon>
        <taxon>Cunninghamellaceae</taxon>
        <taxon>Hesseltinella</taxon>
    </lineage>
</organism>
<dbReference type="InterPro" id="IPR004827">
    <property type="entry name" value="bZIP"/>
</dbReference>
<evidence type="ECO:0000259" key="7">
    <source>
        <dbReference type="PROSITE" id="PS00036"/>
    </source>
</evidence>
<accession>A0A1X2GFT7</accession>
<keyword evidence="5" id="KW-0539">Nucleus</keyword>
<protein>
    <recommendedName>
        <fullName evidence="7">BZIP domain-containing protein</fullName>
    </recommendedName>
</protein>
<evidence type="ECO:0000256" key="3">
    <source>
        <dbReference type="ARBA" id="ARBA00023125"/>
    </source>
</evidence>
<comment type="caution">
    <text evidence="8">The sequence shown here is derived from an EMBL/GenBank/DDBJ whole genome shotgun (WGS) entry which is preliminary data.</text>
</comment>
<dbReference type="SUPFAM" id="SSF57959">
    <property type="entry name" value="Leucine zipper domain"/>
    <property type="match status" value="1"/>
</dbReference>
<dbReference type="PANTHER" id="PTHR13044">
    <property type="entry name" value="ACTIVATING TRANSCRIPTION FACTOR ATF 4/5"/>
    <property type="match status" value="1"/>
</dbReference>
<feature type="compositionally biased region" description="Low complexity" evidence="6">
    <location>
        <begin position="125"/>
        <end position="140"/>
    </location>
</feature>
<evidence type="ECO:0000256" key="4">
    <source>
        <dbReference type="ARBA" id="ARBA00023163"/>
    </source>
</evidence>
<evidence type="ECO:0000256" key="2">
    <source>
        <dbReference type="ARBA" id="ARBA00023015"/>
    </source>
</evidence>
<feature type="region of interest" description="Disordered" evidence="6">
    <location>
        <begin position="227"/>
        <end position="267"/>
    </location>
</feature>
<dbReference type="Proteomes" id="UP000242146">
    <property type="component" value="Unassembled WGS sequence"/>
</dbReference>
<evidence type="ECO:0000313" key="8">
    <source>
        <dbReference type="EMBL" id="ORX52764.1"/>
    </source>
</evidence>
<feature type="compositionally biased region" description="Basic and acidic residues" evidence="6">
    <location>
        <begin position="40"/>
        <end position="50"/>
    </location>
</feature>
<keyword evidence="3" id="KW-0238">DNA-binding</keyword>
<comment type="subcellular location">
    <subcellularLocation>
        <location evidence="1">Nucleus</location>
    </subcellularLocation>
</comment>
<evidence type="ECO:0000256" key="1">
    <source>
        <dbReference type="ARBA" id="ARBA00004123"/>
    </source>
</evidence>
<keyword evidence="2" id="KW-0805">Transcription regulation</keyword>
<sequence>MDPALLWQWWQHLQQSMTSTYSSRSARSTSPPSPMASLPPHHDSTREHQRLQPSSSTQPTDAVLRDHVSSDEVLAEKRRRNAGASARFRERRKVRERELQDRCQVLDRRVFALEAALKQIDPHHSLLTTPPSSSDTHPATNASSPGHTVAPLDAEILSTFPLITIPTSPVNHPQPRISPVGNSPAPVDFALNDRVSQLEHLMLQLRDDKHQAVSKVSSLQQENLLLKKRLENASPGGPRPAHLASSLSQQPDSDQEKPSKRPRLHST</sequence>
<dbReference type="EMBL" id="MCGT01000017">
    <property type="protein sequence ID" value="ORX52764.1"/>
    <property type="molecule type" value="Genomic_DNA"/>
</dbReference>
<feature type="region of interest" description="Disordered" evidence="6">
    <location>
        <begin position="20"/>
        <end position="97"/>
    </location>
</feature>
<dbReference type="PANTHER" id="PTHR13044:SF14">
    <property type="entry name" value="CRYPTOCEPHAL, ISOFORM A"/>
    <property type="match status" value="1"/>
</dbReference>
<reference evidence="8 9" key="1">
    <citation type="submission" date="2016-07" db="EMBL/GenBank/DDBJ databases">
        <title>Pervasive Adenine N6-methylation of Active Genes in Fungi.</title>
        <authorList>
            <consortium name="DOE Joint Genome Institute"/>
            <person name="Mondo S.J."/>
            <person name="Dannebaum R.O."/>
            <person name="Kuo R.C."/>
            <person name="Labutti K."/>
            <person name="Haridas S."/>
            <person name="Kuo A."/>
            <person name="Salamov A."/>
            <person name="Ahrendt S.R."/>
            <person name="Lipzen A."/>
            <person name="Sullivan W."/>
            <person name="Andreopoulos W.B."/>
            <person name="Clum A."/>
            <person name="Lindquist E."/>
            <person name="Daum C."/>
            <person name="Ramamoorthy G.K."/>
            <person name="Gryganskyi A."/>
            <person name="Culley D."/>
            <person name="Magnuson J.K."/>
            <person name="James T.Y."/>
            <person name="O'Malley M.A."/>
            <person name="Stajich J.E."/>
            <person name="Spatafora J.W."/>
            <person name="Visel A."/>
            <person name="Grigoriev I.V."/>
        </authorList>
    </citation>
    <scope>NUCLEOTIDE SEQUENCE [LARGE SCALE GENOMIC DNA]</scope>
    <source>
        <strain evidence="8 9">NRRL 3301</strain>
    </source>
</reference>
<feature type="compositionally biased region" description="Polar residues" evidence="6">
    <location>
        <begin position="51"/>
        <end position="60"/>
    </location>
</feature>
<feature type="compositionally biased region" description="Basic and acidic residues" evidence="6">
    <location>
        <begin position="63"/>
        <end position="76"/>
    </location>
</feature>
<keyword evidence="4" id="KW-0804">Transcription</keyword>
<dbReference type="OrthoDB" id="2247093at2759"/>
<keyword evidence="9" id="KW-1185">Reference proteome</keyword>
<evidence type="ECO:0000313" key="9">
    <source>
        <dbReference type="Proteomes" id="UP000242146"/>
    </source>
</evidence>
<dbReference type="GO" id="GO:0005634">
    <property type="term" value="C:nucleus"/>
    <property type="evidence" value="ECO:0007669"/>
    <property type="project" value="UniProtKB-SubCell"/>
</dbReference>
<name>A0A1X2GFT7_9FUNG</name>
<evidence type="ECO:0000256" key="5">
    <source>
        <dbReference type="ARBA" id="ARBA00023242"/>
    </source>
</evidence>
<dbReference type="Pfam" id="PF07716">
    <property type="entry name" value="bZIP_2"/>
    <property type="match status" value="1"/>
</dbReference>
<dbReference type="InterPro" id="IPR046347">
    <property type="entry name" value="bZIP_sf"/>
</dbReference>
<dbReference type="GO" id="GO:0000977">
    <property type="term" value="F:RNA polymerase II transcription regulatory region sequence-specific DNA binding"/>
    <property type="evidence" value="ECO:0007669"/>
    <property type="project" value="TreeGrafter"/>
</dbReference>
<evidence type="ECO:0000256" key="6">
    <source>
        <dbReference type="SAM" id="MobiDB-lite"/>
    </source>
</evidence>
<dbReference type="STRING" id="101127.A0A1X2GFT7"/>
<dbReference type="GO" id="GO:0001228">
    <property type="term" value="F:DNA-binding transcription activator activity, RNA polymerase II-specific"/>
    <property type="evidence" value="ECO:0007669"/>
    <property type="project" value="TreeGrafter"/>
</dbReference>
<dbReference type="AlphaFoldDB" id="A0A1X2GFT7"/>
<feature type="domain" description="BZIP" evidence="7">
    <location>
        <begin position="77"/>
        <end position="91"/>
    </location>
</feature>
<dbReference type="Gene3D" id="1.20.5.170">
    <property type="match status" value="1"/>
</dbReference>
<feature type="compositionally biased region" description="Low complexity" evidence="6">
    <location>
        <begin position="20"/>
        <end position="30"/>
    </location>
</feature>